<gene>
    <name evidence="1" type="ORF">L3Q82_005693</name>
</gene>
<evidence type="ECO:0000313" key="1">
    <source>
        <dbReference type="EMBL" id="KAI3351134.1"/>
    </source>
</evidence>
<accession>A0ACB8V6J8</accession>
<comment type="caution">
    <text evidence="1">The sequence shown here is derived from an EMBL/GenBank/DDBJ whole genome shotgun (WGS) entry which is preliminary data.</text>
</comment>
<reference evidence="1" key="1">
    <citation type="submission" date="2022-04" db="EMBL/GenBank/DDBJ databases">
        <title>Jade perch genome.</title>
        <authorList>
            <person name="Chao B."/>
        </authorList>
    </citation>
    <scope>NUCLEOTIDE SEQUENCE</scope>
    <source>
        <strain evidence="1">CB-2022</strain>
    </source>
</reference>
<name>A0ACB8V6J8_9TELE</name>
<evidence type="ECO:0000313" key="2">
    <source>
        <dbReference type="Proteomes" id="UP000831701"/>
    </source>
</evidence>
<proteinExistence type="predicted"/>
<protein>
    <submittedName>
        <fullName evidence="1">Uncharacterized protein</fullName>
    </submittedName>
</protein>
<dbReference type="Proteomes" id="UP000831701">
    <property type="component" value="Chromosome 24"/>
</dbReference>
<organism evidence="1 2">
    <name type="scientific">Scortum barcoo</name>
    <name type="common">barcoo grunter</name>
    <dbReference type="NCBI Taxonomy" id="214431"/>
    <lineage>
        <taxon>Eukaryota</taxon>
        <taxon>Metazoa</taxon>
        <taxon>Chordata</taxon>
        <taxon>Craniata</taxon>
        <taxon>Vertebrata</taxon>
        <taxon>Euteleostomi</taxon>
        <taxon>Actinopterygii</taxon>
        <taxon>Neopterygii</taxon>
        <taxon>Teleostei</taxon>
        <taxon>Neoteleostei</taxon>
        <taxon>Acanthomorphata</taxon>
        <taxon>Eupercaria</taxon>
        <taxon>Centrarchiformes</taxon>
        <taxon>Terapontoidei</taxon>
        <taxon>Terapontidae</taxon>
        <taxon>Scortum</taxon>
    </lineage>
</organism>
<dbReference type="EMBL" id="CM041554">
    <property type="protein sequence ID" value="KAI3351134.1"/>
    <property type="molecule type" value="Genomic_DNA"/>
</dbReference>
<sequence>MQTPTESGESGREDRPGAAALYAGHLPPQSPQESLQHHQRPLPPPAHTLQSSALWQEEPEAADSLHLSPVDGGTCHMSINEVRDMASATVDSYLCSICLEVFTRPTTIPCGHNFCLKCITEYWDTTESTLFKCPLCKEEFYNRPMLRVNTFIAQMAAEVAKIGKKSCDAPEQAGSGNVLCGICTGAKLTALKSCLVCFMSFCETHLEPHQRISALKKHKLIHPVEDLESRICKVHDTPLELFCRTDQMFVCESCKDKDHQSHKIVSLEEEAQVRNTQLGITRKSMDEMIQVRQQKIHEIQCSMEACRNNAAKALSYNMHVMTTVADYIKRSQADLAELIEAKQKITKTEAEGFIKELEEEIMQIKQKNLQLNQVSLTNDALTFLENVLLHNLTPPQVKDWSDMRLDSDQFTVREALAKLETTVMREIRQLCDPNLKEMQRHAVDVTLDSDTASPYLNISEDGKQVTHSNKKKNLPNKPERFDNVLNVLAKEGISSGKFYYEVQVKDKTNWDLGIAKQSINRKGDIRLSPNRGYWTIWLRKGNELTANADPAITLHICEIPKKVGVYVDYEKGQVSFYDVDSRAHIFSFAGCTRAFFLQYVYLMKCQILDSLSAWYKDQDPPVLYQYKKTPTSGGESTAMLGALRGCSC</sequence>
<keyword evidence="2" id="KW-1185">Reference proteome</keyword>